<reference evidence="2" key="1">
    <citation type="journal article" date="2019" name="Int. J. Syst. Evol. Microbiol.">
        <title>The Global Catalogue of Microorganisms (GCM) 10K type strain sequencing project: providing services to taxonomists for standard genome sequencing and annotation.</title>
        <authorList>
            <consortium name="The Broad Institute Genomics Platform"/>
            <consortium name="The Broad Institute Genome Sequencing Center for Infectious Disease"/>
            <person name="Wu L."/>
            <person name="Ma J."/>
        </authorList>
    </citation>
    <scope>NUCLEOTIDE SEQUENCE [LARGE SCALE GENOMIC DNA]</scope>
    <source>
        <strain evidence="2">JCM 4087</strain>
    </source>
</reference>
<dbReference type="Gene3D" id="2.180.10.10">
    <property type="entry name" value="RHS repeat-associated core"/>
    <property type="match status" value="1"/>
</dbReference>
<comment type="caution">
    <text evidence="1">The sequence shown here is derived from an EMBL/GenBank/DDBJ whole genome shotgun (WGS) entry which is preliminary data.</text>
</comment>
<dbReference type="InterPro" id="IPR050708">
    <property type="entry name" value="T6SS_VgrG/RHS"/>
</dbReference>
<evidence type="ECO:0000313" key="2">
    <source>
        <dbReference type="Proteomes" id="UP001596091"/>
    </source>
</evidence>
<protein>
    <submittedName>
        <fullName evidence="1">RHS repeat-associated core domain-containing protein</fullName>
    </submittedName>
</protein>
<dbReference type="InterPro" id="IPR022385">
    <property type="entry name" value="Rhs_assc_core"/>
</dbReference>
<organism evidence="1 2">
    <name type="scientific">Acidicapsa dinghuensis</name>
    <dbReference type="NCBI Taxonomy" id="2218256"/>
    <lineage>
        <taxon>Bacteria</taxon>
        <taxon>Pseudomonadati</taxon>
        <taxon>Acidobacteriota</taxon>
        <taxon>Terriglobia</taxon>
        <taxon>Terriglobales</taxon>
        <taxon>Acidobacteriaceae</taxon>
        <taxon>Acidicapsa</taxon>
    </lineage>
</organism>
<evidence type="ECO:0000313" key="1">
    <source>
        <dbReference type="EMBL" id="MFC5865339.1"/>
    </source>
</evidence>
<proteinExistence type="predicted"/>
<accession>A0ABW1EM84</accession>
<sequence>MFSRTLFTGKERDAESGNDYFGARYYGSAMGRFMSPDNPKYADRTDPQTWNLYSYVNNNPLSKADPDGHNWFDINGQWSWHPGDSYTYKGADGKDVTAKSSYQYLLTFQKTGTNKEGATTGTLTLYGNDQGKAVATAQVFSGGNGNGAIPNGEYMMRLDIRGSATTMADMKANGLELKQFYGIQDISAGIRDANGDLLDNRWEWGSIRISLNHANNGDDAFQGNYLHGKERPGDYTHGCICNRSENVLREIRNLNPASVPRIPVEVK</sequence>
<dbReference type="RefSeq" id="WP_263342331.1">
    <property type="nucleotide sequence ID" value="NZ_JAGSYH010000011.1"/>
</dbReference>
<name>A0ABW1EM84_9BACT</name>
<gene>
    <name evidence="1" type="ORF">ACFPT7_23750</name>
</gene>
<dbReference type="Proteomes" id="UP001596091">
    <property type="component" value="Unassembled WGS sequence"/>
</dbReference>
<dbReference type="EMBL" id="JBHSPH010000019">
    <property type="protein sequence ID" value="MFC5865339.1"/>
    <property type="molecule type" value="Genomic_DNA"/>
</dbReference>
<dbReference type="PANTHER" id="PTHR32305">
    <property type="match status" value="1"/>
</dbReference>
<keyword evidence="2" id="KW-1185">Reference proteome</keyword>
<dbReference type="PANTHER" id="PTHR32305:SF17">
    <property type="entry name" value="TRNA NUCLEASE WAPA"/>
    <property type="match status" value="1"/>
</dbReference>
<dbReference type="NCBIfam" id="TIGR03696">
    <property type="entry name" value="Rhs_assc_core"/>
    <property type="match status" value="1"/>
</dbReference>